<gene>
    <name evidence="2" type="ORF">BDQ12DRAFT_763589</name>
</gene>
<dbReference type="OrthoDB" id="3263654at2759"/>
<evidence type="ECO:0000256" key="1">
    <source>
        <dbReference type="SAM" id="Phobius"/>
    </source>
</evidence>
<protein>
    <submittedName>
        <fullName evidence="2">Uncharacterized protein</fullName>
    </submittedName>
</protein>
<keyword evidence="1" id="KW-0812">Transmembrane</keyword>
<name>A0A5C3LP00_9AGAR</name>
<sequence>MPAAPSRFRSKALQRHVFVVLAISLDVFVVALAVTVNRCDFLLSEDTGRVIQFNKILPALGALIGAAVVAINALAMASLVKAYAKRTVLHEGLTFRDISGMHALAGGSIPSTVTLSLFLFGGTLMLSKAFLPSVIVASLTPTNTNWQAKLRMPLADFSTDSGVVPDMLCEYFQSQGGNQDAIGYGYGVNCPIDSAYGEIYTAGLLTLRGNFPENSTWNGVTYPSSLLGISGAISQVTRQYVKVITKDDSRDIIATDHFDACVPRMIVDVECKKSLQPDQFVNMTVNYYAYSHAPLSTGIVGADLCRNSTGCPNQARFAPHFAGGVIIVFWDMDSSSGNTTLTIYSFGSYKDDMTSEYIQCNIGAHEDLIPIRITGGSSVQSLPSLPCPVRAPAPPKFLLNVTRIAEMAFIKMQGIDGKLEPINYVQNEDKVIALQMAIQRMVATGATNMYEIAYTNSTLTSKWSTEMPFTYTTTRIRLGSSSDHTLAFIISPVLLIVLLLTGWIYVGFKSEGNMPFDPLSPVCIAVAGMNRDVLSPTVAKYSMVGQRKLERLPLNIRYGYVTNDRMGLDTKASELWKLSSSYGELPESDITLEKDGKVELSP</sequence>
<organism evidence="2 3">
    <name type="scientific">Crucibulum laeve</name>
    <dbReference type="NCBI Taxonomy" id="68775"/>
    <lineage>
        <taxon>Eukaryota</taxon>
        <taxon>Fungi</taxon>
        <taxon>Dikarya</taxon>
        <taxon>Basidiomycota</taxon>
        <taxon>Agaricomycotina</taxon>
        <taxon>Agaricomycetes</taxon>
        <taxon>Agaricomycetidae</taxon>
        <taxon>Agaricales</taxon>
        <taxon>Agaricineae</taxon>
        <taxon>Nidulariaceae</taxon>
        <taxon>Crucibulum</taxon>
    </lineage>
</organism>
<feature type="transmembrane region" description="Helical" evidence="1">
    <location>
        <begin position="486"/>
        <end position="506"/>
    </location>
</feature>
<keyword evidence="1" id="KW-1133">Transmembrane helix</keyword>
<evidence type="ECO:0000313" key="2">
    <source>
        <dbReference type="EMBL" id="TFK34327.1"/>
    </source>
</evidence>
<feature type="transmembrane region" description="Helical" evidence="1">
    <location>
        <begin position="101"/>
        <end position="126"/>
    </location>
</feature>
<feature type="transmembrane region" description="Helical" evidence="1">
    <location>
        <begin position="56"/>
        <end position="80"/>
    </location>
</feature>
<keyword evidence="3" id="KW-1185">Reference proteome</keyword>
<evidence type="ECO:0000313" key="3">
    <source>
        <dbReference type="Proteomes" id="UP000308652"/>
    </source>
</evidence>
<dbReference type="EMBL" id="ML213633">
    <property type="protein sequence ID" value="TFK34327.1"/>
    <property type="molecule type" value="Genomic_DNA"/>
</dbReference>
<reference evidence="2 3" key="1">
    <citation type="journal article" date="2019" name="Nat. Ecol. Evol.">
        <title>Megaphylogeny resolves global patterns of mushroom evolution.</title>
        <authorList>
            <person name="Varga T."/>
            <person name="Krizsan K."/>
            <person name="Foldi C."/>
            <person name="Dima B."/>
            <person name="Sanchez-Garcia M."/>
            <person name="Sanchez-Ramirez S."/>
            <person name="Szollosi G.J."/>
            <person name="Szarkandi J.G."/>
            <person name="Papp V."/>
            <person name="Albert L."/>
            <person name="Andreopoulos W."/>
            <person name="Angelini C."/>
            <person name="Antonin V."/>
            <person name="Barry K.W."/>
            <person name="Bougher N.L."/>
            <person name="Buchanan P."/>
            <person name="Buyck B."/>
            <person name="Bense V."/>
            <person name="Catcheside P."/>
            <person name="Chovatia M."/>
            <person name="Cooper J."/>
            <person name="Damon W."/>
            <person name="Desjardin D."/>
            <person name="Finy P."/>
            <person name="Geml J."/>
            <person name="Haridas S."/>
            <person name="Hughes K."/>
            <person name="Justo A."/>
            <person name="Karasinski D."/>
            <person name="Kautmanova I."/>
            <person name="Kiss B."/>
            <person name="Kocsube S."/>
            <person name="Kotiranta H."/>
            <person name="LaButti K.M."/>
            <person name="Lechner B.E."/>
            <person name="Liimatainen K."/>
            <person name="Lipzen A."/>
            <person name="Lukacs Z."/>
            <person name="Mihaltcheva S."/>
            <person name="Morgado L.N."/>
            <person name="Niskanen T."/>
            <person name="Noordeloos M.E."/>
            <person name="Ohm R.A."/>
            <person name="Ortiz-Santana B."/>
            <person name="Ovrebo C."/>
            <person name="Racz N."/>
            <person name="Riley R."/>
            <person name="Savchenko A."/>
            <person name="Shiryaev A."/>
            <person name="Soop K."/>
            <person name="Spirin V."/>
            <person name="Szebenyi C."/>
            <person name="Tomsovsky M."/>
            <person name="Tulloss R.E."/>
            <person name="Uehling J."/>
            <person name="Grigoriev I.V."/>
            <person name="Vagvolgyi C."/>
            <person name="Papp T."/>
            <person name="Martin F.M."/>
            <person name="Miettinen O."/>
            <person name="Hibbett D.S."/>
            <person name="Nagy L.G."/>
        </authorList>
    </citation>
    <scope>NUCLEOTIDE SEQUENCE [LARGE SCALE GENOMIC DNA]</scope>
    <source>
        <strain evidence="2 3">CBS 166.37</strain>
    </source>
</reference>
<keyword evidence="1" id="KW-0472">Membrane</keyword>
<feature type="transmembrane region" description="Helical" evidence="1">
    <location>
        <begin position="17"/>
        <end position="36"/>
    </location>
</feature>
<proteinExistence type="predicted"/>
<dbReference type="Proteomes" id="UP000308652">
    <property type="component" value="Unassembled WGS sequence"/>
</dbReference>
<accession>A0A5C3LP00</accession>
<dbReference type="AlphaFoldDB" id="A0A5C3LP00"/>